<keyword evidence="2" id="KW-1185">Reference proteome</keyword>
<organism evidence="1">
    <name type="scientific">Oryza barthii</name>
    <dbReference type="NCBI Taxonomy" id="65489"/>
    <lineage>
        <taxon>Eukaryota</taxon>
        <taxon>Viridiplantae</taxon>
        <taxon>Streptophyta</taxon>
        <taxon>Embryophyta</taxon>
        <taxon>Tracheophyta</taxon>
        <taxon>Spermatophyta</taxon>
        <taxon>Magnoliopsida</taxon>
        <taxon>Liliopsida</taxon>
        <taxon>Poales</taxon>
        <taxon>Poaceae</taxon>
        <taxon>BOP clade</taxon>
        <taxon>Oryzoideae</taxon>
        <taxon>Oryzeae</taxon>
        <taxon>Oryzinae</taxon>
        <taxon>Oryza</taxon>
    </lineage>
</organism>
<dbReference type="Proteomes" id="UP000026960">
    <property type="component" value="Chromosome 1"/>
</dbReference>
<dbReference type="EnsemblPlants" id="OBART01G13150.1">
    <property type="protein sequence ID" value="OBART01G13150.1"/>
    <property type="gene ID" value="OBART01G13150"/>
</dbReference>
<name>A0A0D3EN28_9ORYZ</name>
<evidence type="ECO:0000313" key="2">
    <source>
        <dbReference type="Proteomes" id="UP000026960"/>
    </source>
</evidence>
<dbReference type="HOGENOM" id="CLU_132885_0_0_1"/>
<reference evidence="1" key="1">
    <citation type="journal article" date="2009" name="Rice">
        <title>De Novo Next Generation Sequencing of Plant Genomes.</title>
        <authorList>
            <person name="Rounsley S."/>
            <person name="Marri P.R."/>
            <person name="Yu Y."/>
            <person name="He R."/>
            <person name="Sisneros N."/>
            <person name="Goicoechea J.L."/>
            <person name="Lee S.J."/>
            <person name="Angelova A."/>
            <person name="Kudrna D."/>
            <person name="Luo M."/>
            <person name="Affourtit J."/>
            <person name="Desany B."/>
            <person name="Knight J."/>
            <person name="Niazi F."/>
            <person name="Egholm M."/>
            <person name="Wing R.A."/>
        </authorList>
    </citation>
    <scope>NUCLEOTIDE SEQUENCE [LARGE SCALE GENOMIC DNA]</scope>
    <source>
        <strain evidence="1">cv. IRGC 105608</strain>
    </source>
</reference>
<evidence type="ECO:0000313" key="1">
    <source>
        <dbReference type="EnsemblPlants" id="OBART01G13150.1"/>
    </source>
</evidence>
<accession>A0A0D3EN28</accession>
<protein>
    <submittedName>
        <fullName evidence="1">Uncharacterized protein</fullName>
    </submittedName>
</protein>
<dbReference type="PaxDb" id="65489-OBART01G13150.1"/>
<reference evidence="1" key="2">
    <citation type="submission" date="2015-03" db="UniProtKB">
        <authorList>
            <consortium name="EnsemblPlants"/>
        </authorList>
    </citation>
    <scope>IDENTIFICATION</scope>
</reference>
<proteinExistence type="predicted"/>
<dbReference type="Gramene" id="OBART01G13150.1">
    <property type="protein sequence ID" value="OBART01G13150.1"/>
    <property type="gene ID" value="OBART01G13150"/>
</dbReference>
<sequence>MAFRWLHAGDDDCGGSDNLMAFERLHAGDETMLSLCPTLCASIAGHLAHLLHPVGRLIDGSDRQAYYTKTLSQPFAGRRRLASYPSWPLHFRALASSSPLWCWRSTSEDWGFNSGWLLNIEGHWVSDSIASLGCLVARSVTIWCQLYFSNFYSLIFYADASQIGKWCVFKII</sequence>
<dbReference type="AlphaFoldDB" id="A0A0D3EN28"/>